<dbReference type="Gene3D" id="1.10.510.10">
    <property type="entry name" value="Transferase(Phosphotransferase) domain 1"/>
    <property type="match status" value="1"/>
</dbReference>
<gene>
    <name evidence="4" type="primary">TBLA0F01550</name>
    <name evidence="4" type="ORF">TBLA_0F01550</name>
</gene>
<dbReference type="InterPro" id="IPR008984">
    <property type="entry name" value="SMAD_FHA_dom_sf"/>
</dbReference>
<dbReference type="CDD" id="cd22670">
    <property type="entry name" value="FHA_MEK1-like"/>
    <property type="match status" value="1"/>
</dbReference>
<dbReference type="EMBL" id="HE806321">
    <property type="protein sequence ID" value="CCH61697.1"/>
    <property type="molecule type" value="Genomic_DNA"/>
</dbReference>
<evidence type="ECO:0000259" key="2">
    <source>
        <dbReference type="PROSITE" id="PS50006"/>
    </source>
</evidence>
<keyword evidence="5" id="KW-1185">Reference proteome</keyword>
<dbReference type="InterPro" id="IPR000719">
    <property type="entry name" value="Prot_kinase_dom"/>
</dbReference>
<evidence type="ECO:0000313" key="4">
    <source>
        <dbReference type="EMBL" id="CCH61697.1"/>
    </source>
</evidence>
<dbReference type="SMART" id="SM00240">
    <property type="entry name" value="FHA"/>
    <property type="match status" value="1"/>
</dbReference>
<dbReference type="PANTHER" id="PTHR24347">
    <property type="entry name" value="SERINE/THREONINE-PROTEIN KINASE"/>
    <property type="match status" value="1"/>
</dbReference>
<dbReference type="Pfam" id="PF00069">
    <property type="entry name" value="Pkinase"/>
    <property type="match status" value="1"/>
</dbReference>
<dbReference type="InterPro" id="IPR008271">
    <property type="entry name" value="Ser/Thr_kinase_AS"/>
</dbReference>
<protein>
    <recommendedName>
        <fullName evidence="6">Meiosis-specific serine/threonine-protein kinase MEK1</fullName>
    </recommendedName>
</protein>
<dbReference type="OMA" id="EDQYTIT"/>
<dbReference type="InterPro" id="IPR011009">
    <property type="entry name" value="Kinase-like_dom_sf"/>
</dbReference>
<dbReference type="HOGENOM" id="CLU_000288_63_0_1"/>
<organism evidence="4 5">
    <name type="scientific">Henningerozyma blattae (strain ATCC 34711 / CBS 6284 / DSM 70876 / NBRC 10599 / NRRL Y-10934 / UCD 77-7)</name>
    <name type="common">Yeast</name>
    <name type="synonym">Tetrapisispora blattae</name>
    <dbReference type="NCBI Taxonomy" id="1071380"/>
    <lineage>
        <taxon>Eukaryota</taxon>
        <taxon>Fungi</taxon>
        <taxon>Dikarya</taxon>
        <taxon>Ascomycota</taxon>
        <taxon>Saccharomycotina</taxon>
        <taxon>Saccharomycetes</taxon>
        <taxon>Saccharomycetales</taxon>
        <taxon>Saccharomycetaceae</taxon>
        <taxon>Henningerozyma</taxon>
    </lineage>
</organism>
<dbReference type="SUPFAM" id="SSF49879">
    <property type="entry name" value="SMAD/FHA domain"/>
    <property type="match status" value="1"/>
</dbReference>
<dbReference type="Gene3D" id="3.30.200.20">
    <property type="entry name" value="Phosphorylase Kinase, domain 1"/>
    <property type="match status" value="1"/>
</dbReference>
<dbReference type="SUPFAM" id="SSF56112">
    <property type="entry name" value="Protein kinase-like (PK-like)"/>
    <property type="match status" value="1"/>
</dbReference>
<evidence type="ECO:0000259" key="3">
    <source>
        <dbReference type="PROSITE" id="PS50011"/>
    </source>
</evidence>
<dbReference type="GO" id="GO:0004672">
    <property type="term" value="F:protein kinase activity"/>
    <property type="evidence" value="ECO:0007669"/>
    <property type="project" value="InterPro"/>
</dbReference>
<dbReference type="AlphaFoldDB" id="I2H5P5"/>
<dbReference type="Gene3D" id="2.60.200.20">
    <property type="match status" value="1"/>
</dbReference>
<dbReference type="OrthoDB" id="74764at2759"/>
<reference evidence="4 5" key="1">
    <citation type="journal article" date="2011" name="Proc. Natl. Acad. Sci. U.S.A.">
        <title>Evolutionary erosion of yeast sex chromosomes by mating-type switching accidents.</title>
        <authorList>
            <person name="Gordon J.L."/>
            <person name="Armisen D."/>
            <person name="Proux-Wera E."/>
            <person name="Oheigeartaigh S.S."/>
            <person name="Byrne K.P."/>
            <person name="Wolfe K.H."/>
        </authorList>
    </citation>
    <scope>NUCLEOTIDE SEQUENCE [LARGE SCALE GENOMIC DNA]</scope>
    <source>
        <strain evidence="5">ATCC 34711 / CBS 6284 / DSM 70876 / NBRC 10599 / NRRL Y-10934 / UCD 77-7</strain>
    </source>
</reference>
<dbReference type="STRING" id="1071380.I2H5P5"/>
<dbReference type="Proteomes" id="UP000002866">
    <property type="component" value="Chromosome 6"/>
</dbReference>
<dbReference type="InParanoid" id="I2H5P5"/>
<feature type="domain" description="FHA" evidence="2">
    <location>
        <begin position="74"/>
        <end position="129"/>
    </location>
</feature>
<comment type="similarity">
    <text evidence="1">Belongs to the protein kinase superfamily. CAMK Ser/Thr protein kinase family. CHEK2 subfamily.</text>
</comment>
<sequence length="510" mass="58507">MLKKETSILNIFFKKQMCTNSMRTQLGYLNVSSVEVLREVNFSQSQNQYMSSLVEISSKEHSLVKYEIQRHKILQLGRDGKKCDIVFESSAVSSLHCVFWGILFDESSIPICYIKDSSLNGTFLNGLRLVKDESYVLKDGDIITMKSCDKKLTFNSVQPLPDINVFEALNFQQHVSKWTISSNIIGSGTFGHVIVAYKNDNEKYHHLENNNKIQINDINENDEDMCPINYAVKIIKLKPQKLDKEAKILFGLNHPNIIKIYYTFCDIRDNLYIFQDLISGGDLFSYLAKGNQLSSLPEPESLFIVYQILNALDYLHGKNIVHRDLKLDNILLCSPEPYTKIVLADFGIARNIPDLTENKKLNKFKETNRMSTVVGTPEYCAPEVGFKTNRQNYHKFNRAATLEQKVGYNQKCDLWSLGVITHIILSGISPFYGDGSENSIIENTRLGKLNFEVLQWKNVSKNAKDFVSKLLKINVELRLSAKEGLEHLWISKHQYVLQKVYDKKKIRGEN</sequence>
<dbReference type="FunCoup" id="I2H5P5">
    <property type="interactions" value="295"/>
</dbReference>
<dbReference type="eggNOG" id="KOG0032">
    <property type="taxonomic scope" value="Eukaryota"/>
</dbReference>
<dbReference type="RefSeq" id="XP_004181216.1">
    <property type="nucleotide sequence ID" value="XM_004181168.1"/>
</dbReference>
<dbReference type="SMART" id="SM00220">
    <property type="entry name" value="S_TKc"/>
    <property type="match status" value="1"/>
</dbReference>
<feature type="domain" description="Protein kinase" evidence="3">
    <location>
        <begin position="179"/>
        <end position="490"/>
    </location>
</feature>
<accession>I2H5P5</accession>
<proteinExistence type="inferred from homology"/>
<dbReference type="InterPro" id="IPR000253">
    <property type="entry name" value="FHA_dom"/>
</dbReference>
<dbReference type="GeneID" id="14496806"/>
<evidence type="ECO:0008006" key="6">
    <source>
        <dbReference type="Google" id="ProtNLM"/>
    </source>
</evidence>
<dbReference type="PROSITE" id="PS00108">
    <property type="entry name" value="PROTEIN_KINASE_ST"/>
    <property type="match status" value="1"/>
</dbReference>
<evidence type="ECO:0000256" key="1">
    <source>
        <dbReference type="ARBA" id="ARBA00005575"/>
    </source>
</evidence>
<dbReference type="GO" id="GO:0005524">
    <property type="term" value="F:ATP binding"/>
    <property type="evidence" value="ECO:0007669"/>
    <property type="project" value="InterPro"/>
</dbReference>
<dbReference type="Pfam" id="PF00498">
    <property type="entry name" value="FHA"/>
    <property type="match status" value="1"/>
</dbReference>
<dbReference type="PROSITE" id="PS50006">
    <property type="entry name" value="FHA_DOMAIN"/>
    <property type="match status" value="1"/>
</dbReference>
<name>I2H5P5_HENB6</name>
<dbReference type="PROSITE" id="PS50011">
    <property type="entry name" value="PROTEIN_KINASE_DOM"/>
    <property type="match status" value="1"/>
</dbReference>
<dbReference type="KEGG" id="tbl:TBLA_0F01550"/>
<evidence type="ECO:0000313" key="5">
    <source>
        <dbReference type="Proteomes" id="UP000002866"/>
    </source>
</evidence>